<keyword evidence="1" id="KW-0732">Signal</keyword>
<protein>
    <submittedName>
        <fullName evidence="2">Uncharacterized protein</fullName>
    </submittedName>
</protein>
<evidence type="ECO:0000313" key="2">
    <source>
        <dbReference type="EMBL" id="REL27059.1"/>
    </source>
</evidence>
<feature type="signal peptide" evidence="1">
    <location>
        <begin position="1"/>
        <end position="18"/>
    </location>
</feature>
<evidence type="ECO:0000256" key="1">
    <source>
        <dbReference type="SAM" id="SignalP"/>
    </source>
</evidence>
<proteinExistence type="predicted"/>
<comment type="caution">
    <text evidence="2">The sequence shown here is derived from an EMBL/GenBank/DDBJ whole genome shotgun (WGS) entry which is preliminary data.</text>
</comment>
<accession>A0A3E0TR72</accession>
<dbReference type="AlphaFoldDB" id="A0A3E0TR72"/>
<gene>
    <name evidence="2" type="ORF">DXX93_11120</name>
</gene>
<dbReference type="EMBL" id="QUOU01000001">
    <property type="protein sequence ID" value="REL27059.1"/>
    <property type="molecule type" value="Genomic_DNA"/>
</dbReference>
<reference evidence="2 3" key="1">
    <citation type="submission" date="2018-08" db="EMBL/GenBank/DDBJ databases">
        <title>Thalassotalea euphylliae genome.</title>
        <authorList>
            <person name="Summers S."/>
            <person name="Rice S.A."/>
            <person name="Freckelton M.L."/>
            <person name="Nedved B.T."/>
            <person name="Hadfield M.G."/>
        </authorList>
    </citation>
    <scope>NUCLEOTIDE SEQUENCE [LARGE SCALE GENOMIC DNA]</scope>
    <source>
        <strain evidence="2 3">H1</strain>
    </source>
</reference>
<sequence length="199" mass="22602">MKLYSLFIFCLLALNVKAIEVAQKPWPEISECNNCIGISISNIDDILFNFPKSKLKEVLLLNVDGIGTYFKSKDEWFAKNNEIIFSVLNESKTTGGLNENGYYQKLNVSDITSFFDEIHTPTQSSKAVKVARQIMGLNDASAFVKYQGTKMNAYWVKSYDMNNQLLYIVPANHNHVIQLSGAFKEEHINRLLSSFKANK</sequence>
<name>A0A3E0TR72_9GAMM</name>
<evidence type="ECO:0000313" key="3">
    <source>
        <dbReference type="Proteomes" id="UP000256478"/>
    </source>
</evidence>
<dbReference type="RefSeq" id="WP_116008154.1">
    <property type="nucleotide sequence ID" value="NZ_QUOU01000001.1"/>
</dbReference>
<feature type="chain" id="PRO_5017766621" evidence="1">
    <location>
        <begin position="19"/>
        <end position="199"/>
    </location>
</feature>
<organism evidence="2 3">
    <name type="scientific">Thalassotalea euphylliae</name>
    <dbReference type="NCBI Taxonomy" id="1655234"/>
    <lineage>
        <taxon>Bacteria</taxon>
        <taxon>Pseudomonadati</taxon>
        <taxon>Pseudomonadota</taxon>
        <taxon>Gammaproteobacteria</taxon>
        <taxon>Alteromonadales</taxon>
        <taxon>Colwelliaceae</taxon>
        <taxon>Thalassotalea</taxon>
    </lineage>
</organism>
<dbReference type="Proteomes" id="UP000256478">
    <property type="component" value="Unassembled WGS sequence"/>
</dbReference>